<dbReference type="OrthoDB" id="409374at2759"/>
<dbReference type="PROSITE" id="PS01186">
    <property type="entry name" value="EGF_2"/>
    <property type="match status" value="1"/>
</dbReference>
<comment type="caution">
    <text evidence="3">Lacks conserved residue(s) required for the propagation of feature annotation.</text>
</comment>
<gene>
    <name evidence="5" type="ORF">BSAL_08315</name>
</gene>
<reference evidence="6" key="1">
    <citation type="submission" date="2015-09" db="EMBL/GenBank/DDBJ databases">
        <authorList>
            <consortium name="Pathogen Informatics"/>
        </authorList>
    </citation>
    <scope>NUCLEOTIDE SEQUENCE [LARGE SCALE GENOMIC DNA]</scope>
    <source>
        <strain evidence="6">Lake Konstanz</strain>
    </source>
</reference>
<sequence>WEEAAFACVTWATASQISSNCTSECPGTLAPGMPCSGHGECSSGMGGSGICLCDVGYGLADCSGLCPRDNQGNICGGTTNGGSCDIATAQCQCNGTNTGVACDIPCPIYNGQVCGGRGSCVSDGYSSGCACFPYFGGAACNETCTGHTAQCSGHGQCEKSGFCLCAESNQTGFWAGDGNCSTCSQEYNGANCIQQCARGANGLQCSGHGTCVGTMCFCFSGSNPTDQGAWSGEVCDQCFPGYFGANCTSECPGGWCSPCGFQRNVLRRCQRHWPLYVQHLRHSGIIRWSCLQRMRFRILRCRLHKYLPKESISYQRIGSRGLWRPRDVLRWLQWHRCVHMRHWLCADQHHFPLRSMRCGFFFNCTSICPRSPSLANASLLVVCGGRGTCSDGFNGTGVCTCDTGFARINTTSPCDRCAAVTCAACVTGFWGANCTQVCPACVFGNCSASTGTCTCTSGYWGALCQTQCSGGAANPCSGHGSCSLSTGACTCYNSSTQGYYTGTTCDVCQTSYASTTCRLACPINTQGVICNNRGTCFNGRCTGCHALASEYSSTVAICGVGCELRDAACFTFLNNCTQGFWGQGCPFTCPGTTPNASVVCNSNGVCNADTGICICKGGFYGDDCASSSARSVINGTNSSGSPDSDSLLLPCSGQGSCAGNTCECFTGMMPLRTLIVTGPPRLLGTLPAPLTS</sequence>
<feature type="non-terminal residue" evidence="5">
    <location>
        <position position="1"/>
    </location>
</feature>
<dbReference type="SMART" id="SM00181">
    <property type="entry name" value="EGF"/>
    <property type="match status" value="6"/>
</dbReference>
<evidence type="ECO:0000313" key="6">
    <source>
        <dbReference type="Proteomes" id="UP000051952"/>
    </source>
</evidence>
<dbReference type="PANTHER" id="PTHR24043:SF8">
    <property type="entry name" value="EGF-LIKE DOMAIN-CONTAINING PROTEIN"/>
    <property type="match status" value="1"/>
</dbReference>
<dbReference type="AlphaFoldDB" id="A0A0S4KG64"/>
<dbReference type="Pfam" id="PF07974">
    <property type="entry name" value="EGF_2"/>
    <property type="match status" value="1"/>
</dbReference>
<keyword evidence="6" id="KW-1185">Reference proteome</keyword>
<protein>
    <submittedName>
        <fullName evidence="5">GPI-anchored surface protein, putative</fullName>
    </submittedName>
</protein>
<feature type="domain" description="EGF-like" evidence="4">
    <location>
        <begin position="26"/>
        <end position="63"/>
    </location>
</feature>
<dbReference type="GO" id="GO:0005044">
    <property type="term" value="F:scavenger receptor activity"/>
    <property type="evidence" value="ECO:0007669"/>
    <property type="project" value="InterPro"/>
</dbReference>
<dbReference type="InterPro" id="IPR042635">
    <property type="entry name" value="MEGF10/SREC1/2-like"/>
</dbReference>
<dbReference type="OMA" id="INHCANG"/>
<dbReference type="EMBL" id="CYKH01001432">
    <property type="protein sequence ID" value="CUI14594.1"/>
    <property type="molecule type" value="Genomic_DNA"/>
</dbReference>
<organism evidence="5 6">
    <name type="scientific">Bodo saltans</name>
    <name type="common">Flagellated protozoan</name>
    <dbReference type="NCBI Taxonomy" id="75058"/>
    <lineage>
        <taxon>Eukaryota</taxon>
        <taxon>Discoba</taxon>
        <taxon>Euglenozoa</taxon>
        <taxon>Kinetoplastea</taxon>
        <taxon>Metakinetoplastina</taxon>
        <taxon>Eubodonida</taxon>
        <taxon>Bodonidae</taxon>
        <taxon>Bodo</taxon>
    </lineage>
</organism>
<proteinExistence type="predicted"/>
<dbReference type="PRINTS" id="PR00011">
    <property type="entry name" value="EGFLAMININ"/>
</dbReference>
<keyword evidence="2 3" id="KW-1015">Disulfide bond</keyword>
<feature type="disulfide bond" evidence="3">
    <location>
        <begin position="53"/>
        <end position="62"/>
    </location>
</feature>
<dbReference type="Proteomes" id="UP000051952">
    <property type="component" value="Unassembled WGS sequence"/>
</dbReference>
<dbReference type="PROSITE" id="PS00022">
    <property type="entry name" value="EGF_1"/>
    <property type="match status" value="2"/>
</dbReference>
<evidence type="ECO:0000256" key="2">
    <source>
        <dbReference type="ARBA" id="ARBA00023157"/>
    </source>
</evidence>
<evidence type="ECO:0000313" key="5">
    <source>
        <dbReference type="EMBL" id="CUI14594.1"/>
    </source>
</evidence>
<keyword evidence="1 3" id="KW-0245">EGF-like domain</keyword>
<evidence type="ECO:0000259" key="4">
    <source>
        <dbReference type="PROSITE" id="PS50026"/>
    </source>
</evidence>
<name>A0A0S4KG64_BODSA</name>
<dbReference type="PANTHER" id="PTHR24043">
    <property type="entry name" value="SCAVENGER RECEPTOR CLASS F"/>
    <property type="match status" value="1"/>
</dbReference>
<evidence type="ECO:0000256" key="3">
    <source>
        <dbReference type="PROSITE-ProRule" id="PRU00076"/>
    </source>
</evidence>
<dbReference type="InterPro" id="IPR013111">
    <property type="entry name" value="EGF_extracell"/>
</dbReference>
<dbReference type="PROSITE" id="PS50026">
    <property type="entry name" value="EGF_3"/>
    <property type="match status" value="1"/>
</dbReference>
<evidence type="ECO:0000256" key="1">
    <source>
        <dbReference type="ARBA" id="ARBA00022536"/>
    </source>
</evidence>
<dbReference type="Gene3D" id="2.10.25.10">
    <property type="entry name" value="Laminin"/>
    <property type="match status" value="1"/>
</dbReference>
<accession>A0A0S4KG64</accession>
<dbReference type="InterPro" id="IPR000742">
    <property type="entry name" value="EGF"/>
</dbReference>